<evidence type="ECO:0000313" key="2">
    <source>
        <dbReference type="Proteomes" id="UP001479933"/>
    </source>
</evidence>
<gene>
    <name evidence="1" type="ORF">RVF87_13540</name>
</gene>
<keyword evidence="2" id="KW-1185">Reference proteome</keyword>
<dbReference type="SUPFAM" id="SSF46785">
    <property type="entry name" value="Winged helix' DNA-binding domain"/>
    <property type="match status" value="1"/>
</dbReference>
<sequence>MGTEISVDGTRGKLLAAIRAASTPPSVDDLATTLGLHPNSVRLHAAALRDAGLIVQRGRTDGGRGRPLTVYSATARGARIGHRNYEVLAEVLVEHLASSSDDPAAAARSAGRDWGARLAAERNDAALTPLVLNELGFEPDLRESAIELRNCPFRELVDSHQGLICALHAGMLDGLATRDGGTVSLLPFTSATTCTVRMTAESD</sequence>
<name>A0ABZ2TX90_9ACTN</name>
<dbReference type="Gene3D" id="1.10.10.10">
    <property type="entry name" value="Winged helix-like DNA-binding domain superfamily/Winged helix DNA-binding domain"/>
    <property type="match status" value="1"/>
</dbReference>
<proteinExistence type="predicted"/>
<protein>
    <submittedName>
        <fullName evidence="1">Transcriptional regulator</fullName>
    </submittedName>
</protein>
<dbReference type="RefSeq" id="WP_066161759.1">
    <property type="nucleotide sequence ID" value="NZ_CP136137.1"/>
</dbReference>
<evidence type="ECO:0000313" key="1">
    <source>
        <dbReference type="EMBL" id="WYY06095.1"/>
    </source>
</evidence>
<reference evidence="1 2" key="1">
    <citation type="journal article" date="2023" name="Virus Evol.">
        <title>Computational host range prediction-The good, the bad, and the ugly.</title>
        <authorList>
            <person name="Howell A.A."/>
            <person name="Versoza C.J."/>
            <person name="Pfeifer S.P."/>
        </authorList>
    </citation>
    <scope>NUCLEOTIDE SEQUENCE [LARGE SCALE GENOMIC DNA]</scope>
    <source>
        <strain evidence="1 2">1610/1b</strain>
    </source>
</reference>
<dbReference type="InterPro" id="IPR036388">
    <property type="entry name" value="WH-like_DNA-bd_sf"/>
</dbReference>
<organism evidence="1 2">
    <name type="scientific">Gordonia hydrophobica</name>
    <dbReference type="NCBI Taxonomy" id="40516"/>
    <lineage>
        <taxon>Bacteria</taxon>
        <taxon>Bacillati</taxon>
        <taxon>Actinomycetota</taxon>
        <taxon>Actinomycetes</taxon>
        <taxon>Mycobacteriales</taxon>
        <taxon>Gordoniaceae</taxon>
        <taxon>Gordonia</taxon>
    </lineage>
</organism>
<dbReference type="EMBL" id="CP136137">
    <property type="protein sequence ID" value="WYY06095.1"/>
    <property type="molecule type" value="Genomic_DNA"/>
</dbReference>
<accession>A0ABZ2TX90</accession>
<dbReference type="Proteomes" id="UP001479933">
    <property type="component" value="Chromosome"/>
</dbReference>
<dbReference type="InterPro" id="IPR036390">
    <property type="entry name" value="WH_DNA-bd_sf"/>
</dbReference>